<accession>A0A250IUB7</accession>
<dbReference type="EMBL" id="CP022098">
    <property type="protein sequence ID" value="ATB35339.1"/>
    <property type="molecule type" value="Genomic_DNA"/>
</dbReference>
<dbReference type="KEGG" id="cfus:CYFUS_000751"/>
<dbReference type="Pfam" id="PF05345">
    <property type="entry name" value="He_PIG"/>
    <property type="match status" value="3"/>
</dbReference>
<dbReference type="Proteomes" id="UP000217257">
    <property type="component" value="Chromosome"/>
</dbReference>
<evidence type="ECO:0000313" key="2">
    <source>
        <dbReference type="Proteomes" id="UP000217257"/>
    </source>
</evidence>
<dbReference type="AlphaFoldDB" id="A0A250IUB7"/>
<gene>
    <name evidence="1" type="ORF">CYFUS_000751</name>
</gene>
<dbReference type="InterPro" id="IPR013783">
    <property type="entry name" value="Ig-like_fold"/>
</dbReference>
<organism evidence="1 2">
    <name type="scientific">Cystobacter fuscus</name>
    <dbReference type="NCBI Taxonomy" id="43"/>
    <lineage>
        <taxon>Bacteria</taxon>
        <taxon>Pseudomonadati</taxon>
        <taxon>Myxococcota</taxon>
        <taxon>Myxococcia</taxon>
        <taxon>Myxococcales</taxon>
        <taxon>Cystobacterineae</taxon>
        <taxon>Archangiaceae</taxon>
        <taxon>Cystobacter</taxon>
    </lineage>
</organism>
<dbReference type="PANTHER" id="PTHR37494">
    <property type="entry name" value="HEMAGGLUTININ"/>
    <property type="match status" value="1"/>
</dbReference>
<reference evidence="1 2" key="1">
    <citation type="submission" date="2017-06" db="EMBL/GenBank/DDBJ databases">
        <title>Sequencing and comparative analysis of myxobacterial genomes.</title>
        <authorList>
            <person name="Rupp O."/>
            <person name="Goesmann A."/>
            <person name="Sogaard-Andersen L."/>
        </authorList>
    </citation>
    <scope>NUCLEOTIDE SEQUENCE [LARGE SCALE GENOMIC DNA]</scope>
    <source>
        <strain evidence="1 2">DSM 52655</strain>
    </source>
</reference>
<proteinExistence type="predicted"/>
<dbReference type="GO" id="GO:0005509">
    <property type="term" value="F:calcium ion binding"/>
    <property type="evidence" value="ECO:0007669"/>
    <property type="project" value="InterPro"/>
</dbReference>
<dbReference type="GO" id="GO:0016020">
    <property type="term" value="C:membrane"/>
    <property type="evidence" value="ECO:0007669"/>
    <property type="project" value="InterPro"/>
</dbReference>
<dbReference type="PROSITE" id="PS51257">
    <property type="entry name" value="PROKAR_LIPOPROTEIN"/>
    <property type="match status" value="1"/>
</dbReference>
<dbReference type="Gene3D" id="2.60.40.10">
    <property type="entry name" value="Immunoglobulins"/>
    <property type="match status" value="3"/>
</dbReference>
<dbReference type="SUPFAM" id="SSF49313">
    <property type="entry name" value="Cadherin-like"/>
    <property type="match status" value="1"/>
</dbReference>
<dbReference type="PANTHER" id="PTHR37494:SF1">
    <property type="entry name" value="STAPHYLOCOCCUS AUREUS SURFACE PROTEIN A"/>
    <property type="match status" value="1"/>
</dbReference>
<name>A0A250IUB7_9BACT</name>
<sequence length="361" mass="37802">MSRWVPGPTSRLPLLLPLLFSMSACVFVPDLSRFPSCDDQGGCPAGFSCLPPERICLPDCGARGPCLPDVPAGDDGGTPPPAQQGDAGVDPLLLEEETLGDGVEGVDYPFQFRARGGTPPYTFSLRGEPPPGLRLDEARGSLSGKPTTPGEFQFTLGLVDQEARSTERTFSVRIHAPLILAGPGVLADFPKGDPYTEQLSALGGRPPYRFELVQPNSLPAGLVLTANGYVQGTSSAAGTSFEVRVTDDARPAQTATLLLQLTTTSCSSLVDTCMRTRSVPAGKEGVSYAYSMQATSLSGTSGTWKVDANGVLPPGIGLDPSTGRLSGTPTAAAKGSSYDFTLTRTDIFGSVKTPPLRLQVH</sequence>
<protein>
    <submittedName>
        <fullName evidence="1">Uncharacterized protein</fullName>
    </submittedName>
</protein>
<dbReference type="RefSeq" id="WP_095983985.1">
    <property type="nucleotide sequence ID" value="NZ_CP022098.1"/>
</dbReference>
<evidence type="ECO:0000313" key="1">
    <source>
        <dbReference type="EMBL" id="ATB35339.1"/>
    </source>
</evidence>
<dbReference type="InterPro" id="IPR015919">
    <property type="entry name" value="Cadherin-like_sf"/>
</dbReference>